<dbReference type="Proteomes" id="UP000291236">
    <property type="component" value="Chromosome"/>
</dbReference>
<reference evidence="2 3" key="1">
    <citation type="submission" date="2018-12" db="EMBL/GenBank/DDBJ databases">
        <title>Rubrispira sanarue gen. nov., sp., nov., a member of the order Silvanigrellales, isolated from a brackish lake in Hamamatsu Japan.</title>
        <authorList>
            <person name="Maejima Y."/>
            <person name="Iino T."/>
            <person name="Muraguchi Y."/>
            <person name="Fukuda K."/>
            <person name="Nojiri H."/>
            <person name="Ohkuma M."/>
            <person name="Moriuchi R."/>
            <person name="Dohra H."/>
            <person name="Kimbara K."/>
            <person name="Shintani M."/>
        </authorList>
    </citation>
    <scope>NUCLEOTIDE SEQUENCE [LARGE SCALE GENOMIC DNA]</scope>
    <source>
        <strain evidence="2 3">RF1110005</strain>
    </source>
</reference>
<accession>A0A4P2VS99</accession>
<dbReference type="RefSeq" id="WP_216678708.1">
    <property type="nucleotide sequence ID" value="NZ_AP019368.1"/>
</dbReference>
<dbReference type="AlphaFoldDB" id="A0A4P2VS99"/>
<keyword evidence="3" id="KW-1185">Reference proteome</keyword>
<dbReference type="InterPro" id="IPR007419">
    <property type="entry name" value="BFD-like_2Fe2S-bd_dom"/>
</dbReference>
<gene>
    <name evidence="2" type="ORF">JCM31447_05840</name>
</gene>
<evidence type="ECO:0000313" key="3">
    <source>
        <dbReference type="Proteomes" id="UP000291236"/>
    </source>
</evidence>
<dbReference type="EMBL" id="AP019368">
    <property type="protein sequence ID" value="BBH52145.1"/>
    <property type="molecule type" value="Genomic_DNA"/>
</dbReference>
<dbReference type="InterPro" id="IPR041854">
    <property type="entry name" value="BFD-like_2Fe2S-bd_dom_sf"/>
</dbReference>
<dbReference type="Pfam" id="PF04324">
    <property type="entry name" value="Fer2_BFD"/>
    <property type="match status" value="1"/>
</dbReference>
<protein>
    <recommendedName>
        <fullName evidence="1">BFD-like [2Fe-2S]-binding domain-containing protein</fullName>
    </recommendedName>
</protein>
<organism evidence="2 3">
    <name type="scientific">Fluviispira sanaruensis</name>
    <dbReference type="NCBI Taxonomy" id="2493639"/>
    <lineage>
        <taxon>Bacteria</taxon>
        <taxon>Pseudomonadati</taxon>
        <taxon>Bdellovibrionota</taxon>
        <taxon>Oligoflexia</taxon>
        <taxon>Silvanigrellales</taxon>
        <taxon>Silvanigrellaceae</taxon>
        <taxon>Fluviispira</taxon>
    </lineage>
</organism>
<dbReference type="KEGG" id="sbf:JCM31447_05840"/>
<name>A0A4P2VS99_FLUSA</name>
<feature type="domain" description="BFD-like [2Fe-2S]-binding" evidence="1">
    <location>
        <begin position="17"/>
        <end position="68"/>
    </location>
</feature>
<sequence>MIEKKLSIEEIKARLKVVCICKGIKQARICEAIERGADTVEKVNKVTGSGSGGCNATRCGPVIKKLVENKGRVLLEPYKTEIEDDDLNF</sequence>
<dbReference type="Gene3D" id="1.10.10.1100">
    <property type="entry name" value="BFD-like [2Fe-2S]-binding domain"/>
    <property type="match status" value="1"/>
</dbReference>
<evidence type="ECO:0000313" key="2">
    <source>
        <dbReference type="EMBL" id="BBH52145.1"/>
    </source>
</evidence>
<proteinExistence type="predicted"/>
<evidence type="ECO:0000259" key="1">
    <source>
        <dbReference type="Pfam" id="PF04324"/>
    </source>
</evidence>